<accession>A0A5E4N620</accession>
<dbReference type="EMBL" id="CABPRJ010001564">
    <property type="protein sequence ID" value="VVC39033.1"/>
    <property type="molecule type" value="Genomic_DNA"/>
</dbReference>
<dbReference type="Gene3D" id="2.170.140.10">
    <property type="entry name" value="Chitin binding domain"/>
    <property type="match status" value="2"/>
</dbReference>
<keyword evidence="1" id="KW-0147">Chitin-binding</keyword>
<keyword evidence="4" id="KW-1015">Disulfide bond</keyword>
<dbReference type="GO" id="GO:0008061">
    <property type="term" value="F:chitin binding"/>
    <property type="evidence" value="ECO:0007669"/>
    <property type="project" value="UniProtKB-KW"/>
</dbReference>
<feature type="domain" description="Chitin-binding type-2" evidence="7">
    <location>
        <begin position="231"/>
        <end position="286"/>
    </location>
</feature>
<gene>
    <name evidence="8" type="ORF">CINCED_3A009804</name>
</gene>
<evidence type="ECO:0000259" key="7">
    <source>
        <dbReference type="PROSITE" id="PS50940"/>
    </source>
</evidence>
<keyword evidence="5" id="KW-0325">Glycoprotein</keyword>
<sequence length="605" mass="65707">MRQQIQQWQIAVVNGQQISPPAGSQSSGQPPSSVWIQVPANGYYPPPSYPYPSYPLQQYPSPYSPPSYPPPSCPSSSYPPPSYPPPSYTQPSPYPQPPTTDIPELPSEASGVITPQPEVPVPESPVPEYSSSPAPENPSSKAPEYPSTPSSEQATPPPEIADPDIPEITQAPTDKPYPTTLKLEDQPTYPEKPSSENPGEEPEVTTSTGTTYSPDYEVPSSTGSPSSDVLKAQCKQPRGQFPSESSCNKFINCWDETAIEQTCPAGLVFNPEKSYCDYPSYVDCGSRPITVNETSNNTKCPDGYGTYRSKENCGAFYVCVAGSPVDFICPGGTYYNEDFKICDYPYRVDCKGLPSNPEPIETGTEVEPNTTYAPEVSSAGVTTEAQSSTASYVLLSSAESSPATEVVPTITTAVAPVVADPIAIYNYNLRKIPASLVNTGVRCSHKNIYRLTPDCSSVILCREGFTHILNCGHETSYDIVSQKCMESRRANCIFLPWYPGERVHRGTDWVASEHDVDYHNASVTGQRNINDIASLDDKAINNTVKECLSKDPLESSFLIGGLTGKQALENTYNQTVGFVFGDKAVYPTSSSTSKSTIDWFSTPKF</sequence>
<evidence type="ECO:0000313" key="9">
    <source>
        <dbReference type="Proteomes" id="UP000325440"/>
    </source>
</evidence>
<evidence type="ECO:0000256" key="3">
    <source>
        <dbReference type="ARBA" id="ARBA00022737"/>
    </source>
</evidence>
<evidence type="ECO:0000313" key="8">
    <source>
        <dbReference type="EMBL" id="VVC39033.1"/>
    </source>
</evidence>
<dbReference type="PANTHER" id="PTHR23301:SF0">
    <property type="entry name" value="CHITIN-BINDING TYPE-2 DOMAIN-CONTAINING PROTEIN-RELATED"/>
    <property type="match status" value="1"/>
</dbReference>
<evidence type="ECO:0000256" key="1">
    <source>
        <dbReference type="ARBA" id="ARBA00022669"/>
    </source>
</evidence>
<dbReference type="SUPFAM" id="SSF57625">
    <property type="entry name" value="Invertebrate chitin-binding proteins"/>
    <property type="match status" value="3"/>
</dbReference>
<dbReference type="InterPro" id="IPR036508">
    <property type="entry name" value="Chitin-bd_dom_sf"/>
</dbReference>
<proteinExistence type="predicted"/>
<evidence type="ECO:0000256" key="6">
    <source>
        <dbReference type="SAM" id="MobiDB-lite"/>
    </source>
</evidence>
<feature type="compositionally biased region" description="Pro residues" evidence="6">
    <location>
        <begin position="44"/>
        <end position="53"/>
    </location>
</feature>
<dbReference type="PANTHER" id="PTHR23301">
    <property type="entry name" value="CHITIN BINDING PERITROPHIN-A"/>
    <property type="match status" value="1"/>
</dbReference>
<dbReference type="Pfam" id="PF01607">
    <property type="entry name" value="CBM_14"/>
    <property type="match status" value="2"/>
</dbReference>
<dbReference type="OrthoDB" id="10065127at2759"/>
<name>A0A5E4N620_9HEMI</name>
<feature type="compositionally biased region" description="Low complexity" evidence="6">
    <location>
        <begin position="16"/>
        <end position="33"/>
    </location>
</feature>
<evidence type="ECO:0000256" key="4">
    <source>
        <dbReference type="ARBA" id="ARBA00023157"/>
    </source>
</evidence>
<feature type="domain" description="Chitin-binding type-2" evidence="7">
    <location>
        <begin position="440"/>
        <end position="494"/>
    </location>
</feature>
<feature type="compositionally biased region" description="Polar residues" evidence="6">
    <location>
        <begin position="204"/>
        <end position="227"/>
    </location>
</feature>
<dbReference type="Proteomes" id="UP000325440">
    <property type="component" value="Unassembled WGS sequence"/>
</dbReference>
<dbReference type="InterPro" id="IPR051940">
    <property type="entry name" value="Chitin_bind-dev_reg"/>
</dbReference>
<keyword evidence="3" id="KW-0677">Repeat</keyword>
<dbReference type="PROSITE" id="PS50940">
    <property type="entry name" value="CHIT_BIND_II"/>
    <property type="match status" value="3"/>
</dbReference>
<reference evidence="8 9" key="1">
    <citation type="submission" date="2019-08" db="EMBL/GenBank/DDBJ databases">
        <authorList>
            <person name="Alioto T."/>
            <person name="Alioto T."/>
            <person name="Gomez Garrido J."/>
        </authorList>
    </citation>
    <scope>NUCLEOTIDE SEQUENCE [LARGE SCALE GENOMIC DNA]</scope>
</reference>
<keyword evidence="2" id="KW-0732">Signal</keyword>
<dbReference type="GO" id="GO:0005576">
    <property type="term" value="C:extracellular region"/>
    <property type="evidence" value="ECO:0007669"/>
    <property type="project" value="InterPro"/>
</dbReference>
<feature type="region of interest" description="Disordered" evidence="6">
    <location>
        <begin position="16"/>
        <end position="243"/>
    </location>
</feature>
<dbReference type="SMART" id="SM00494">
    <property type="entry name" value="ChtBD2"/>
    <property type="match status" value="3"/>
</dbReference>
<organism evidence="8 9">
    <name type="scientific">Cinara cedri</name>
    <dbReference type="NCBI Taxonomy" id="506608"/>
    <lineage>
        <taxon>Eukaryota</taxon>
        <taxon>Metazoa</taxon>
        <taxon>Ecdysozoa</taxon>
        <taxon>Arthropoda</taxon>
        <taxon>Hexapoda</taxon>
        <taxon>Insecta</taxon>
        <taxon>Pterygota</taxon>
        <taxon>Neoptera</taxon>
        <taxon>Paraneoptera</taxon>
        <taxon>Hemiptera</taxon>
        <taxon>Sternorrhyncha</taxon>
        <taxon>Aphidomorpha</taxon>
        <taxon>Aphidoidea</taxon>
        <taxon>Aphididae</taxon>
        <taxon>Lachninae</taxon>
        <taxon>Cinara</taxon>
    </lineage>
</organism>
<dbReference type="AlphaFoldDB" id="A0A5E4N620"/>
<feature type="domain" description="Chitin-binding type-2" evidence="7">
    <location>
        <begin position="297"/>
        <end position="352"/>
    </location>
</feature>
<protein>
    <submittedName>
        <fullName evidence="8">Chitin binding domain</fullName>
    </submittedName>
</protein>
<feature type="compositionally biased region" description="Pro residues" evidence="6">
    <location>
        <begin position="62"/>
        <end position="100"/>
    </location>
</feature>
<evidence type="ECO:0000256" key="5">
    <source>
        <dbReference type="ARBA" id="ARBA00023180"/>
    </source>
</evidence>
<dbReference type="InterPro" id="IPR002557">
    <property type="entry name" value="Chitin-bd_dom"/>
</dbReference>
<evidence type="ECO:0000256" key="2">
    <source>
        <dbReference type="ARBA" id="ARBA00022729"/>
    </source>
</evidence>
<keyword evidence="9" id="KW-1185">Reference proteome</keyword>